<dbReference type="KEGG" id="wjo:FOL01_1849"/>
<name>A0A1L6RDZ1_9LACO</name>
<reference evidence="2 3" key="1">
    <citation type="submission" date="2016-02" db="EMBL/GenBank/DDBJ databases">
        <title>Complete Genome Sequence of Weissella jogaejeotgali FOL01.</title>
        <authorList>
            <person name="Lee J.-H."/>
            <person name="Ku H.-J."/>
        </authorList>
    </citation>
    <scope>NUCLEOTIDE SEQUENCE [LARGE SCALE GENOMIC DNA]</scope>
    <source>
        <strain evidence="2 3">FOL01</strain>
    </source>
</reference>
<dbReference type="AlphaFoldDB" id="A0A1L6RDZ1"/>
<accession>A0A1L6RDZ1</accession>
<dbReference type="GO" id="GO:0051536">
    <property type="term" value="F:iron-sulfur cluster binding"/>
    <property type="evidence" value="ECO:0007669"/>
    <property type="project" value="InterPro"/>
</dbReference>
<evidence type="ECO:0000313" key="3">
    <source>
        <dbReference type="Proteomes" id="UP000185473"/>
    </source>
</evidence>
<dbReference type="PANTHER" id="PTHR10093">
    <property type="entry name" value="IRON-SULFUR CLUSTER ASSEMBLY ENZYME NIFU HOMOLOG"/>
    <property type="match status" value="1"/>
</dbReference>
<feature type="domain" description="NIF system FeS cluster assembly NifU N-terminal" evidence="1">
    <location>
        <begin position="8"/>
        <end position="124"/>
    </location>
</feature>
<dbReference type="RefSeq" id="WP_075270439.1">
    <property type="nucleotide sequence ID" value="NZ_CP014332.1"/>
</dbReference>
<evidence type="ECO:0000259" key="1">
    <source>
        <dbReference type="Pfam" id="PF01592"/>
    </source>
</evidence>
<keyword evidence="3" id="KW-1185">Reference proteome</keyword>
<organism evidence="2 3">
    <name type="scientific">Weissella jogaejeotgali</name>
    <dbReference type="NCBI Taxonomy" id="1631871"/>
    <lineage>
        <taxon>Bacteria</taxon>
        <taxon>Bacillati</taxon>
        <taxon>Bacillota</taxon>
        <taxon>Bacilli</taxon>
        <taxon>Lactobacillales</taxon>
        <taxon>Lactobacillaceae</taxon>
        <taxon>Weissella</taxon>
    </lineage>
</organism>
<dbReference type="GO" id="GO:0016226">
    <property type="term" value="P:iron-sulfur cluster assembly"/>
    <property type="evidence" value="ECO:0007669"/>
    <property type="project" value="InterPro"/>
</dbReference>
<dbReference type="EMBL" id="CP014332">
    <property type="protein sequence ID" value="APS42708.1"/>
    <property type="molecule type" value="Genomic_DNA"/>
</dbReference>
<dbReference type="Pfam" id="PF01592">
    <property type="entry name" value="NifU_N"/>
    <property type="match status" value="1"/>
</dbReference>
<gene>
    <name evidence="2" type="ORF">FOL01_1849</name>
</gene>
<dbReference type="Gene3D" id="3.90.1010.10">
    <property type="match status" value="1"/>
</dbReference>
<proteinExistence type="predicted"/>
<evidence type="ECO:0000313" key="2">
    <source>
        <dbReference type="EMBL" id="APS42708.1"/>
    </source>
</evidence>
<dbReference type="OrthoDB" id="9804157at2"/>
<dbReference type="NCBIfam" id="TIGR01994">
    <property type="entry name" value="SUF_scaf_2"/>
    <property type="match status" value="1"/>
</dbReference>
<protein>
    <submittedName>
        <fullName evidence="2">Iron-sulfur cluster assembly scaffold protein IscU</fullName>
    </submittedName>
</protein>
<dbReference type="SUPFAM" id="SSF82649">
    <property type="entry name" value="SufE/NifU"/>
    <property type="match status" value="1"/>
</dbReference>
<dbReference type="GO" id="GO:0005506">
    <property type="term" value="F:iron ion binding"/>
    <property type="evidence" value="ECO:0007669"/>
    <property type="project" value="InterPro"/>
</dbReference>
<sequence>MSDIRQLYQRIIVDHANHPHHYGELQSANFTKTYRNPDCGDTITVFATIVDDEIVDISFTGNGCIISQASASMLTDLLIGQTIDVADDTIRNFQYLIMGQPVNESELGDSVAFSTLSEFPTRVRCGALAWHTMAAILNDWRTANG</sequence>
<dbReference type="STRING" id="1631871.FOL01_1849"/>
<dbReference type="Proteomes" id="UP000185473">
    <property type="component" value="Chromosome"/>
</dbReference>
<dbReference type="CDD" id="cd06664">
    <property type="entry name" value="IscU_like"/>
    <property type="match status" value="1"/>
</dbReference>
<dbReference type="InterPro" id="IPR002871">
    <property type="entry name" value="NIF_FeS_clus_asmbl_NifU_N"/>
</dbReference>